<proteinExistence type="predicted"/>
<organism evidence="2 3">
    <name type="scientific">Williamsia herbipolensis</name>
    <dbReference type="NCBI Taxonomy" id="1603258"/>
    <lineage>
        <taxon>Bacteria</taxon>
        <taxon>Bacillati</taxon>
        <taxon>Actinomycetota</taxon>
        <taxon>Actinomycetes</taxon>
        <taxon>Mycobacteriales</taxon>
        <taxon>Nocardiaceae</taxon>
        <taxon>Williamsia</taxon>
    </lineage>
</organism>
<dbReference type="AlphaFoldDB" id="A0AAU4K039"/>
<accession>A0AAU4K039</accession>
<name>A0AAU4K039_9NOCA</name>
<dbReference type="RefSeq" id="WP_328856856.1">
    <property type="nucleotide sequence ID" value="NZ_CP108021.1"/>
</dbReference>
<feature type="domain" description="Putative exodeoxyribonuclease 8 PDDEXK-like" evidence="1">
    <location>
        <begin position="23"/>
        <end position="253"/>
    </location>
</feature>
<keyword evidence="3" id="KW-1185">Reference proteome</keyword>
<reference evidence="2 3" key="1">
    <citation type="submission" date="2022-10" db="EMBL/GenBank/DDBJ databases">
        <title>The complete genomes of actinobacterial strains from the NBC collection.</title>
        <authorList>
            <person name="Joergensen T.S."/>
            <person name="Alvarez Arevalo M."/>
            <person name="Sterndorff E.B."/>
            <person name="Faurdal D."/>
            <person name="Vuksanovic O."/>
            <person name="Mourched A.-S."/>
            <person name="Charusanti P."/>
            <person name="Shaw S."/>
            <person name="Blin K."/>
            <person name="Weber T."/>
        </authorList>
    </citation>
    <scope>NUCLEOTIDE SEQUENCE [LARGE SCALE GENOMIC DNA]</scope>
    <source>
        <strain evidence="2 3">NBC_00319</strain>
    </source>
</reference>
<dbReference type="Pfam" id="PF12684">
    <property type="entry name" value="DUF3799"/>
    <property type="match status" value="1"/>
</dbReference>
<dbReference type="Proteomes" id="UP001432128">
    <property type="component" value="Chromosome"/>
</dbReference>
<evidence type="ECO:0000259" key="1">
    <source>
        <dbReference type="Pfam" id="PF12684"/>
    </source>
</evidence>
<dbReference type="InterPro" id="IPR011604">
    <property type="entry name" value="PDDEXK-like_dom_sf"/>
</dbReference>
<sequence>MTFAPGVYLDVDEPDYFADPALSNSGAKSLLTSPAVYRDQVDNPKPPTKSMELGTVVHTLVLGTGSRIGVVDADAWTTKAAKEEAAEMRARGTVPVLAHQFETAQKIAARVREHDIAGQLFADGDPEVSMWWRDSETDIMRRCRIDWMMRRRGGNRQVLVDLKTTATHCEAGELAKAVARYLYHMQSWWYCDGAQTLGLGADPAFVFVFVSTTSPHLVRVVELDAEAVAVGKQLARQAIDRFIECTNAGVWPGWPPTITSLSLPRWAMR</sequence>
<protein>
    <submittedName>
        <fullName evidence="2">PD-(D/E)XK nuclease-like domain-containing protein</fullName>
    </submittedName>
</protein>
<evidence type="ECO:0000313" key="3">
    <source>
        <dbReference type="Proteomes" id="UP001432128"/>
    </source>
</evidence>
<dbReference type="InterPro" id="IPR024432">
    <property type="entry name" value="Put_RecE_PDDEXK-like_dom"/>
</dbReference>
<evidence type="ECO:0000313" key="2">
    <source>
        <dbReference type="EMBL" id="WUM19347.1"/>
    </source>
</evidence>
<dbReference type="Gene3D" id="3.90.320.10">
    <property type="match status" value="1"/>
</dbReference>
<gene>
    <name evidence="2" type="ORF">OG579_16810</name>
</gene>
<dbReference type="EMBL" id="CP108021">
    <property type="protein sequence ID" value="WUM19347.1"/>
    <property type="molecule type" value="Genomic_DNA"/>
</dbReference>
<dbReference type="KEGG" id="whr:OG579_16810"/>